<dbReference type="InterPro" id="IPR001675">
    <property type="entry name" value="Glyco_trans_29"/>
</dbReference>
<name>A0A6J2WFL8_CHACN</name>
<protein>
    <recommendedName>
        <fullName evidence="20">CMP-N-acetylneuraminate-beta-galactosamide-alpha-2,3-sialyltransferase 1</fullName>
        <ecNumber evidence="18">2.4.3.2</ecNumber>
        <ecNumber evidence="19">2.4.3.4</ecNumber>
    </recommendedName>
    <alternativeName>
        <fullName evidence="34">CMP-N-acetylneuraminate-beta-galactosamide-alpha-2,3-sialyltransferase 2</fullName>
    </alternativeName>
    <alternativeName>
        <fullName evidence="27">Gal-NAc6S</fullName>
    </alternativeName>
    <alternativeName>
        <fullName evidence="24">Gal-beta-1,3-GalNAc-alpha-2,3-sialyltransferase</fullName>
    </alternativeName>
    <alternativeName>
        <fullName evidence="26">Monosialoganglioside sialyltransferase</fullName>
    </alternativeName>
    <alternativeName>
        <fullName evidence="22">ST3Gal I</fullName>
    </alternativeName>
    <alternativeName>
        <fullName evidence="35">ST3Gal II</fullName>
    </alternativeName>
    <alternativeName>
        <fullName evidence="23">ST3GalA.1</fullName>
    </alternativeName>
    <alternativeName>
        <fullName evidence="36">ST3GalA.2</fullName>
    </alternativeName>
    <alternativeName>
        <fullName evidence="21">ST3O</fullName>
    </alternativeName>
    <alternativeName>
        <fullName evidence="25">Sialyltransferase 4A</fullName>
    </alternativeName>
    <alternativeName>
        <fullName evidence="37">Sialyltransferase 4B</fullName>
    </alternativeName>
</protein>
<dbReference type="InterPro" id="IPR012163">
    <property type="entry name" value="Sialyl_trans"/>
</dbReference>
<evidence type="ECO:0000256" key="37">
    <source>
        <dbReference type="ARBA" id="ARBA00082805"/>
    </source>
</evidence>
<dbReference type="GO" id="GO:0047288">
    <property type="term" value="F:beta-D-galactosyl-(1-&gt;3)-N-acetyl-beta-D-galactosaminide alpha-2,3- sialyltransferase"/>
    <property type="evidence" value="ECO:0007669"/>
    <property type="project" value="UniProtKB-EC"/>
</dbReference>
<dbReference type="AlphaFoldDB" id="A0A6J2WFL8"/>
<comment type="pathway">
    <text evidence="3">Protein modification; protein glycosylation.</text>
</comment>
<feature type="signal peptide" evidence="39">
    <location>
        <begin position="1"/>
        <end position="23"/>
    </location>
</feature>
<evidence type="ECO:0000256" key="7">
    <source>
        <dbReference type="ARBA" id="ARBA00022676"/>
    </source>
</evidence>
<evidence type="ECO:0000256" key="2">
    <source>
        <dbReference type="ARBA" id="ARBA00004613"/>
    </source>
</evidence>
<evidence type="ECO:0000256" key="31">
    <source>
        <dbReference type="ARBA" id="ARBA00047509"/>
    </source>
</evidence>
<keyword evidence="39" id="KW-0732">Signal</keyword>
<comment type="catalytic activity">
    <reaction evidence="30">
        <text>a ganglioside GA1 + CMP-N-acetyl-beta-neuraminate = a ganglioside GM1b + CMP + H(+)</text>
        <dbReference type="Rhea" id="RHEA:48244"/>
        <dbReference type="ChEBI" id="CHEBI:15378"/>
        <dbReference type="ChEBI" id="CHEBI:57812"/>
        <dbReference type="ChEBI" id="CHEBI:60377"/>
        <dbReference type="ChEBI" id="CHEBI:88069"/>
        <dbReference type="ChEBI" id="CHEBI:90151"/>
    </reaction>
    <physiologicalReaction direction="left-to-right" evidence="30">
        <dbReference type="Rhea" id="RHEA:48245"/>
    </physiologicalReaction>
</comment>
<keyword evidence="13" id="KW-0443">Lipid metabolism</keyword>
<dbReference type="Gene3D" id="3.90.1480.20">
    <property type="entry name" value="Glycosyl transferase family 29"/>
    <property type="match status" value="1"/>
</dbReference>
<dbReference type="InterPro" id="IPR038578">
    <property type="entry name" value="GT29-like_sf"/>
</dbReference>
<evidence type="ECO:0000256" key="21">
    <source>
        <dbReference type="ARBA" id="ARBA00041507"/>
    </source>
</evidence>
<evidence type="ECO:0000256" key="22">
    <source>
        <dbReference type="ARBA" id="ARBA00041997"/>
    </source>
</evidence>
<dbReference type="GO" id="GO:0006629">
    <property type="term" value="P:lipid metabolic process"/>
    <property type="evidence" value="ECO:0007669"/>
    <property type="project" value="UniProtKB-KW"/>
</dbReference>
<evidence type="ECO:0000256" key="6">
    <source>
        <dbReference type="ARBA" id="ARBA00022525"/>
    </source>
</evidence>
<evidence type="ECO:0000256" key="3">
    <source>
        <dbReference type="ARBA" id="ARBA00004922"/>
    </source>
</evidence>
<evidence type="ECO:0000256" key="38">
    <source>
        <dbReference type="PIRSR" id="PIRSR005557-2"/>
    </source>
</evidence>
<evidence type="ECO:0000256" key="4">
    <source>
        <dbReference type="ARBA" id="ARBA00004934"/>
    </source>
</evidence>
<keyword evidence="14" id="KW-0472">Membrane</keyword>
<dbReference type="EC" id="2.4.3.2" evidence="18"/>
<evidence type="ECO:0000256" key="23">
    <source>
        <dbReference type="ARBA" id="ARBA00042022"/>
    </source>
</evidence>
<comment type="catalytic activity">
    <reaction evidence="29">
        <text>a ganglioside GM1 (d18:1(4E)) + CMP-N-acetyl-beta-neuraminate = a ganglioside GD1a (d18:1(4E)) + CMP + H(+)</text>
        <dbReference type="Rhea" id="RHEA:18021"/>
        <dbReference type="ChEBI" id="CHEBI:15378"/>
        <dbReference type="ChEBI" id="CHEBI:57812"/>
        <dbReference type="ChEBI" id="CHEBI:60377"/>
        <dbReference type="ChEBI" id="CHEBI:77709"/>
        <dbReference type="ChEBI" id="CHEBI:78445"/>
        <dbReference type="EC" id="2.4.3.2"/>
    </reaction>
    <physiologicalReaction direction="left-to-right" evidence="29">
        <dbReference type="Rhea" id="RHEA:18022"/>
    </physiologicalReaction>
</comment>
<evidence type="ECO:0000256" key="5">
    <source>
        <dbReference type="ARBA" id="ARBA00006003"/>
    </source>
</evidence>
<dbReference type="GeneID" id="115824678"/>
<evidence type="ECO:0000256" key="34">
    <source>
        <dbReference type="ARBA" id="ARBA00072809"/>
    </source>
</evidence>
<keyword evidence="16" id="KW-0325">Glycoprotein</keyword>
<evidence type="ECO:0000256" key="33">
    <source>
        <dbReference type="ARBA" id="ARBA00062545"/>
    </source>
</evidence>
<keyword evidence="10" id="KW-0735">Signal-anchor</keyword>
<keyword evidence="6" id="KW-0964">Secreted</keyword>
<evidence type="ECO:0000256" key="8">
    <source>
        <dbReference type="ARBA" id="ARBA00022679"/>
    </source>
</evidence>
<gene>
    <name evidence="41" type="primary">LOC115824678</name>
</gene>
<comment type="catalytic activity">
    <reaction evidence="31">
        <text>ganglioside GM1 (d18:1(4E)/18:0) + CMP-N-acetyl-beta-neuraminate = ganglioside GD1a (18:1(4E)/18:0) + CMP + H(+)</text>
        <dbReference type="Rhea" id="RHEA:48248"/>
        <dbReference type="ChEBI" id="CHEBI:15378"/>
        <dbReference type="ChEBI" id="CHEBI:57812"/>
        <dbReference type="ChEBI" id="CHEBI:60377"/>
        <dbReference type="ChEBI" id="CHEBI:73110"/>
        <dbReference type="ChEBI" id="CHEBI:90153"/>
    </reaction>
    <physiologicalReaction direction="left-to-right" evidence="31">
        <dbReference type="Rhea" id="RHEA:48249"/>
    </physiologicalReaction>
</comment>
<dbReference type="CDD" id="cd23966">
    <property type="entry name" value="GT29_ST3GAL1_2"/>
    <property type="match status" value="1"/>
</dbReference>
<comment type="subcellular location">
    <subcellularLocation>
        <location evidence="1">Golgi apparatus</location>
        <location evidence="1">Golgi stack membrane</location>
        <topology evidence="1">Single-pass type II membrane protein</topology>
    </subcellularLocation>
    <subcellularLocation>
        <location evidence="2">Secreted</location>
    </subcellularLocation>
</comment>
<comment type="catalytic activity">
    <reaction evidence="17">
        <text>a beta-D-galactosyl-(1-&gt;3)-N-acetyl-alpha-D-galactosaminyl derivative + CMP-N-acetyl-beta-neuraminate = an N-acetyl-alpha-neuraminyl-(2-&gt;3)-beta-D-galactosyl-(1-&gt;3)-N-acetyl-alpha-D-galactosaminyl derivative + CMP + H(+)</text>
        <dbReference type="Rhea" id="RHEA:21616"/>
        <dbReference type="ChEBI" id="CHEBI:15378"/>
        <dbReference type="ChEBI" id="CHEBI:57812"/>
        <dbReference type="ChEBI" id="CHEBI:60377"/>
        <dbReference type="ChEBI" id="CHEBI:133470"/>
        <dbReference type="ChEBI" id="CHEBI:139596"/>
        <dbReference type="EC" id="2.4.3.4"/>
    </reaction>
    <physiologicalReaction direction="left-to-right" evidence="17">
        <dbReference type="Rhea" id="RHEA:21617"/>
    </physiologicalReaction>
</comment>
<evidence type="ECO:0000256" key="19">
    <source>
        <dbReference type="ARBA" id="ARBA00039107"/>
    </source>
</evidence>
<dbReference type="GO" id="GO:0003836">
    <property type="term" value="F:beta-galactoside (CMP) alpha-2,3-sialyltransferase activity"/>
    <property type="evidence" value="ECO:0007669"/>
    <property type="project" value="UniProtKB-EC"/>
</dbReference>
<keyword evidence="40" id="KW-1185">Reference proteome</keyword>
<keyword evidence="15" id="KW-1015">Disulfide bond</keyword>
<dbReference type="Pfam" id="PF00777">
    <property type="entry name" value="Glyco_transf_29"/>
    <property type="match status" value="1"/>
</dbReference>
<evidence type="ECO:0000256" key="15">
    <source>
        <dbReference type="ARBA" id="ARBA00023157"/>
    </source>
</evidence>
<dbReference type="PIRSF" id="PIRSF005557">
    <property type="entry name" value="Sialyl_trans"/>
    <property type="match status" value="1"/>
</dbReference>
<dbReference type="InParanoid" id="A0A6J2WFL8"/>
<evidence type="ECO:0000256" key="13">
    <source>
        <dbReference type="ARBA" id="ARBA00023098"/>
    </source>
</evidence>
<evidence type="ECO:0000256" key="25">
    <source>
        <dbReference type="ARBA" id="ARBA00042682"/>
    </source>
</evidence>
<evidence type="ECO:0000256" key="26">
    <source>
        <dbReference type="ARBA" id="ARBA00042990"/>
    </source>
</evidence>
<evidence type="ECO:0000256" key="1">
    <source>
        <dbReference type="ARBA" id="ARBA00004447"/>
    </source>
</evidence>
<dbReference type="GO" id="GO:0005576">
    <property type="term" value="C:extracellular region"/>
    <property type="evidence" value="ECO:0007669"/>
    <property type="project" value="UniProtKB-SubCell"/>
</dbReference>
<evidence type="ECO:0000256" key="11">
    <source>
        <dbReference type="ARBA" id="ARBA00022989"/>
    </source>
</evidence>
<keyword evidence="11" id="KW-1133">Transmembrane helix</keyword>
<feature type="chain" id="PRO_5027015540" description="CMP-N-acetylneuraminate-beta-galactosamide-alpha-2,3-sialyltransferase 1" evidence="39">
    <location>
        <begin position="24"/>
        <end position="334"/>
    </location>
</feature>
<comment type="catalytic activity">
    <reaction evidence="32">
        <text>a globoside GalGb4Cer + CMP-N-acetyl-beta-neuraminate = a globoside MSGG + CMP + H(+)</text>
        <dbReference type="Rhea" id="RHEA:65372"/>
        <dbReference type="ChEBI" id="CHEBI:15378"/>
        <dbReference type="ChEBI" id="CHEBI:57812"/>
        <dbReference type="ChEBI" id="CHEBI:60377"/>
        <dbReference type="ChEBI" id="CHEBI:140623"/>
        <dbReference type="ChEBI" id="CHEBI:140691"/>
    </reaction>
    <physiologicalReaction direction="left-to-right" evidence="32">
        <dbReference type="Rhea" id="RHEA:65373"/>
    </physiologicalReaction>
</comment>
<dbReference type="GO" id="GO:0032580">
    <property type="term" value="C:Golgi cisterna membrane"/>
    <property type="evidence" value="ECO:0007669"/>
    <property type="project" value="UniProtKB-SubCell"/>
</dbReference>
<reference evidence="41" key="1">
    <citation type="submission" date="2025-08" db="UniProtKB">
        <authorList>
            <consortium name="RefSeq"/>
        </authorList>
    </citation>
    <scope>IDENTIFICATION</scope>
</reference>
<evidence type="ECO:0000256" key="12">
    <source>
        <dbReference type="ARBA" id="ARBA00023034"/>
    </source>
</evidence>
<dbReference type="RefSeq" id="XP_030644295.1">
    <property type="nucleotide sequence ID" value="XM_030788435.1"/>
</dbReference>
<dbReference type="PANTHER" id="PTHR46032:SF6">
    <property type="entry name" value="CMP-N-ACETYLNEURAMINATE-BETA-GALACTOSAMIDE-ALPHA-2,3-SIALYLTRANSFERASE 1"/>
    <property type="match status" value="1"/>
</dbReference>
<keyword evidence="9" id="KW-0812">Transmembrane</keyword>
<evidence type="ECO:0000256" key="30">
    <source>
        <dbReference type="ARBA" id="ARBA00043816"/>
    </source>
</evidence>
<evidence type="ECO:0000256" key="16">
    <source>
        <dbReference type="ARBA" id="ARBA00023180"/>
    </source>
</evidence>
<keyword evidence="8" id="KW-0808">Transferase</keyword>
<evidence type="ECO:0000256" key="9">
    <source>
        <dbReference type="ARBA" id="ARBA00022692"/>
    </source>
</evidence>
<dbReference type="OrthoDB" id="10264956at2759"/>
<dbReference type="PANTHER" id="PTHR46032">
    <property type="entry name" value="ALPHA-2,3-SIALYLTRANSFERASE ST3GAL I ISOFORM X1"/>
    <property type="match status" value="1"/>
</dbReference>
<comment type="pathway">
    <text evidence="4">Glycolipid biosynthesis.</text>
</comment>
<comment type="catalytic activity">
    <reaction evidence="28">
        <text>a ganglioside GA1 (d18:1(4E)) + CMP-N-acetyl-beta-neuraminate = a ganglioside GM1b (d18:1(4E)) + CMP + H(+)</text>
        <dbReference type="Rhea" id="RHEA:47560"/>
        <dbReference type="ChEBI" id="CHEBI:15378"/>
        <dbReference type="ChEBI" id="CHEBI:27938"/>
        <dbReference type="ChEBI" id="CHEBI:57812"/>
        <dbReference type="ChEBI" id="CHEBI:60377"/>
        <dbReference type="ChEBI" id="CHEBI:78568"/>
    </reaction>
    <physiologicalReaction direction="left-to-right" evidence="28">
        <dbReference type="Rhea" id="RHEA:47561"/>
    </physiologicalReaction>
</comment>
<dbReference type="InterPro" id="IPR051757">
    <property type="entry name" value="Beta-gal_alpha2-3_sialyltrans"/>
</dbReference>
<dbReference type="Proteomes" id="UP000504632">
    <property type="component" value="Chromosome 12"/>
</dbReference>
<evidence type="ECO:0000256" key="28">
    <source>
        <dbReference type="ARBA" id="ARBA00043673"/>
    </source>
</evidence>
<evidence type="ECO:0000256" key="18">
    <source>
        <dbReference type="ARBA" id="ARBA00039106"/>
    </source>
</evidence>
<evidence type="ECO:0000256" key="20">
    <source>
        <dbReference type="ARBA" id="ARBA00040101"/>
    </source>
</evidence>
<evidence type="ECO:0000313" key="40">
    <source>
        <dbReference type="Proteomes" id="UP000504632"/>
    </source>
</evidence>
<keyword evidence="7" id="KW-0328">Glycosyltransferase</keyword>
<dbReference type="GO" id="GO:0097503">
    <property type="term" value="P:sialylation"/>
    <property type="evidence" value="ECO:0007669"/>
    <property type="project" value="TreeGrafter"/>
</dbReference>
<feature type="disulfide bond" evidence="38">
    <location>
        <begin position="136"/>
        <end position="275"/>
    </location>
</feature>
<evidence type="ECO:0000256" key="39">
    <source>
        <dbReference type="SAM" id="SignalP"/>
    </source>
</evidence>
<proteinExistence type="inferred from homology"/>
<dbReference type="FunFam" id="3.90.1480.20:FF:000002">
    <property type="entry name" value="CMP-N-acetylneuraminate-beta-galactosamide- alpha-2,3-sialyltransferase 2"/>
    <property type="match status" value="1"/>
</dbReference>
<evidence type="ECO:0000256" key="35">
    <source>
        <dbReference type="ARBA" id="ARBA00081228"/>
    </source>
</evidence>
<sequence>MQALTKRQFWFLAVLLIITAVYTVELTRSSNEYVLRCVSYARNLTEHIWPEEPCGCASCVAAPTNDTWFTERFKPEVRPLLSRGNNALSGNIYKYWQGLQYDKRRSNYTEVVNKLFQLIPGEDRYLDGGSDRCRVCSVVGNSGNLLGSHYGPLIDSADFVIRMNKAPIKGYERDVGTRTTHHILYPESAVDVSNDTNVVLFPFKTLDLEWLMSALTNGTIKRTRINVLAKLSVDKDKVMVLNPAFINYVHTSWLKGKGRYPSTGFLTLILSLHICDEVNVYGFGANRKGIWHHYFEPVPKSLLSRHTGQHPGPNEYDLILELTKKKKIQLFTGF</sequence>
<comment type="similarity">
    <text evidence="5">Belongs to the glycosyltransferase 29 family.</text>
</comment>
<evidence type="ECO:0000256" key="14">
    <source>
        <dbReference type="ARBA" id="ARBA00023136"/>
    </source>
</evidence>
<keyword evidence="12" id="KW-0333">Golgi apparatus</keyword>
<evidence type="ECO:0000256" key="36">
    <source>
        <dbReference type="ARBA" id="ARBA00081332"/>
    </source>
</evidence>
<evidence type="ECO:0000256" key="32">
    <source>
        <dbReference type="ARBA" id="ARBA00052027"/>
    </source>
</evidence>
<organism evidence="40 41">
    <name type="scientific">Chanos chanos</name>
    <name type="common">Milkfish</name>
    <name type="synonym">Mugil chanos</name>
    <dbReference type="NCBI Taxonomy" id="29144"/>
    <lineage>
        <taxon>Eukaryota</taxon>
        <taxon>Metazoa</taxon>
        <taxon>Chordata</taxon>
        <taxon>Craniata</taxon>
        <taxon>Vertebrata</taxon>
        <taxon>Euteleostomi</taxon>
        <taxon>Actinopterygii</taxon>
        <taxon>Neopterygii</taxon>
        <taxon>Teleostei</taxon>
        <taxon>Ostariophysi</taxon>
        <taxon>Gonorynchiformes</taxon>
        <taxon>Chanidae</taxon>
        <taxon>Chanos</taxon>
    </lineage>
</organism>
<accession>A0A6J2WFL8</accession>
<comment type="subunit">
    <text evidence="33">Homodimer; disulfide-linked. Homodimer formation occurs in the endoplasmic reticulum.</text>
</comment>
<dbReference type="EC" id="2.4.3.4" evidence="19"/>
<evidence type="ECO:0000256" key="27">
    <source>
        <dbReference type="ARBA" id="ARBA00042991"/>
    </source>
</evidence>
<evidence type="ECO:0000313" key="41">
    <source>
        <dbReference type="RefSeq" id="XP_030644295.1"/>
    </source>
</evidence>
<evidence type="ECO:0000256" key="24">
    <source>
        <dbReference type="ARBA" id="ARBA00042448"/>
    </source>
</evidence>
<evidence type="ECO:0000256" key="10">
    <source>
        <dbReference type="ARBA" id="ARBA00022968"/>
    </source>
</evidence>
<evidence type="ECO:0000256" key="17">
    <source>
        <dbReference type="ARBA" id="ARBA00036292"/>
    </source>
</evidence>
<evidence type="ECO:0000256" key="29">
    <source>
        <dbReference type="ARBA" id="ARBA00043773"/>
    </source>
</evidence>